<evidence type="ECO:0000256" key="1">
    <source>
        <dbReference type="ARBA" id="ARBA00023015"/>
    </source>
</evidence>
<evidence type="ECO:0000256" key="2">
    <source>
        <dbReference type="ARBA" id="ARBA00023125"/>
    </source>
</evidence>
<dbReference type="PRINTS" id="PR00455">
    <property type="entry name" value="HTHTETR"/>
</dbReference>
<dbReference type="PROSITE" id="PS50977">
    <property type="entry name" value="HTH_TETR_2"/>
    <property type="match status" value="1"/>
</dbReference>
<dbReference type="OrthoDB" id="9795242at2"/>
<dbReference type="Gene3D" id="1.10.357.10">
    <property type="entry name" value="Tetracycline Repressor, domain 2"/>
    <property type="match status" value="1"/>
</dbReference>
<evidence type="ECO:0000256" key="4">
    <source>
        <dbReference type="PROSITE-ProRule" id="PRU00335"/>
    </source>
</evidence>
<organism evidence="6 7">
    <name type="scientific">Methylorubrum populi</name>
    <dbReference type="NCBI Taxonomy" id="223967"/>
    <lineage>
        <taxon>Bacteria</taxon>
        <taxon>Pseudomonadati</taxon>
        <taxon>Pseudomonadota</taxon>
        <taxon>Alphaproteobacteria</taxon>
        <taxon>Hyphomicrobiales</taxon>
        <taxon>Methylobacteriaceae</taxon>
        <taxon>Methylorubrum</taxon>
    </lineage>
</organism>
<dbReference type="Gene3D" id="1.10.10.60">
    <property type="entry name" value="Homeodomain-like"/>
    <property type="match status" value="1"/>
</dbReference>
<dbReference type="GO" id="GO:0003677">
    <property type="term" value="F:DNA binding"/>
    <property type="evidence" value="ECO:0007669"/>
    <property type="project" value="UniProtKB-UniRule"/>
</dbReference>
<dbReference type="RefSeq" id="WP_096484394.1">
    <property type="nucleotide sequence ID" value="NZ_AP014809.1"/>
</dbReference>
<name>A0A160PCG1_9HYPH</name>
<feature type="domain" description="HTH tetR-type" evidence="5">
    <location>
        <begin position="8"/>
        <end position="68"/>
    </location>
</feature>
<sequence length="212" mass="22762">MVMGRPRSFDTDKALDEAMEVFWRHGYDGASLAMLTKAMGIKAPSLYAAFGSKEGLLKAALDRYAQRRCEHMRHVLAGATAREVAERFLSSIAESHTDPANPPGCLLVQGGLACGEGSENIPFELASRRAQTESDLRERFAQAQRDGDLAPEADPAALARFLSTVASGMGVLASSGADRDALREVARVSLSAFTRCREAGEAHPEPRRAQGA</sequence>
<keyword evidence="1" id="KW-0805">Transcription regulation</keyword>
<dbReference type="SUPFAM" id="SSF48498">
    <property type="entry name" value="Tetracyclin repressor-like, C-terminal domain"/>
    <property type="match status" value="1"/>
</dbReference>
<keyword evidence="3" id="KW-0804">Transcription</keyword>
<dbReference type="InterPro" id="IPR036271">
    <property type="entry name" value="Tet_transcr_reg_TetR-rel_C_sf"/>
</dbReference>
<dbReference type="Proteomes" id="UP000218288">
    <property type="component" value="Chromosome"/>
</dbReference>
<gene>
    <name evidence="6" type="ORF">MPPM_1380</name>
</gene>
<dbReference type="AlphaFoldDB" id="A0A160PCG1"/>
<dbReference type="InterPro" id="IPR009057">
    <property type="entry name" value="Homeodomain-like_sf"/>
</dbReference>
<dbReference type="EMBL" id="AP014809">
    <property type="protein sequence ID" value="BAU89985.1"/>
    <property type="molecule type" value="Genomic_DNA"/>
</dbReference>
<dbReference type="Pfam" id="PF00440">
    <property type="entry name" value="TetR_N"/>
    <property type="match status" value="1"/>
</dbReference>
<dbReference type="SUPFAM" id="SSF46689">
    <property type="entry name" value="Homeodomain-like"/>
    <property type="match status" value="1"/>
</dbReference>
<evidence type="ECO:0000313" key="7">
    <source>
        <dbReference type="Proteomes" id="UP000218288"/>
    </source>
</evidence>
<feature type="DNA-binding region" description="H-T-H motif" evidence="4">
    <location>
        <begin position="31"/>
        <end position="50"/>
    </location>
</feature>
<reference evidence="6 7" key="1">
    <citation type="journal article" date="2016" name="Genome Announc.">
        <title>Complete Genome Sequence of Methylobacterium populi P-1M, Isolated from Pink-Pigmented Household Biofilm.</title>
        <authorList>
            <person name="Morohoshi T."/>
            <person name="Ikeda T."/>
        </authorList>
    </citation>
    <scope>NUCLEOTIDE SEQUENCE [LARGE SCALE GENOMIC DNA]</scope>
    <source>
        <strain evidence="6 7">P-1M</strain>
    </source>
</reference>
<keyword evidence="2 4" id="KW-0238">DNA-binding</keyword>
<dbReference type="Pfam" id="PF16925">
    <property type="entry name" value="TetR_C_13"/>
    <property type="match status" value="1"/>
</dbReference>
<evidence type="ECO:0000256" key="3">
    <source>
        <dbReference type="ARBA" id="ARBA00023163"/>
    </source>
</evidence>
<protein>
    <submittedName>
        <fullName evidence="6">Regulatory protein TetR</fullName>
    </submittedName>
</protein>
<proteinExistence type="predicted"/>
<dbReference type="PANTHER" id="PTHR47506:SF1">
    <property type="entry name" value="HTH-TYPE TRANSCRIPTIONAL REGULATOR YJDC"/>
    <property type="match status" value="1"/>
</dbReference>
<evidence type="ECO:0000259" key="5">
    <source>
        <dbReference type="PROSITE" id="PS50977"/>
    </source>
</evidence>
<dbReference type="PANTHER" id="PTHR47506">
    <property type="entry name" value="TRANSCRIPTIONAL REGULATORY PROTEIN"/>
    <property type="match status" value="1"/>
</dbReference>
<dbReference type="InterPro" id="IPR001647">
    <property type="entry name" value="HTH_TetR"/>
</dbReference>
<evidence type="ECO:0000313" key="6">
    <source>
        <dbReference type="EMBL" id="BAU89985.1"/>
    </source>
</evidence>
<dbReference type="InterPro" id="IPR011075">
    <property type="entry name" value="TetR_C"/>
</dbReference>
<accession>A0A160PCG1</accession>